<gene>
    <name evidence="2" type="ORF">PSON_ATCC_30995.1.T0350231</name>
</gene>
<name>A0A8S1ME70_9CILI</name>
<dbReference type="Proteomes" id="UP000692954">
    <property type="component" value="Unassembled WGS sequence"/>
</dbReference>
<proteinExistence type="predicted"/>
<feature type="compositionally biased region" description="Basic and acidic residues" evidence="1">
    <location>
        <begin position="97"/>
        <end position="113"/>
    </location>
</feature>
<feature type="region of interest" description="Disordered" evidence="1">
    <location>
        <begin position="97"/>
        <end position="183"/>
    </location>
</feature>
<protein>
    <submittedName>
        <fullName evidence="2">Uncharacterized protein</fullName>
    </submittedName>
</protein>
<reference evidence="2" key="1">
    <citation type="submission" date="2021-01" db="EMBL/GenBank/DDBJ databases">
        <authorList>
            <consortium name="Genoscope - CEA"/>
            <person name="William W."/>
        </authorList>
    </citation>
    <scope>NUCLEOTIDE SEQUENCE</scope>
</reference>
<dbReference type="EMBL" id="CAJJDN010000035">
    <property type="protein sequence ID" value="CAD8076912.1"/>
    <property type="molecule type" value="Genomic_DNA"/>
</dbReference>
<organism evidence="2 3">
    <name type="scientific">Paramecium sonneborni</name>
    <dbReference type="NCBI Taxonomy" id="65129"/>
    <lineage>
        <taxon>Eukaryota</taxon>
        <taxon>Sar</taxon>
        <taxon>Alveolata</taxon>
        <taxon>Ciliophora</taxon>
        <taxon>Intramacronucleata</taxon>
        <taxon>Oligohymenophorea</taxon>
        <taxon>Peniculida</taxon>
        <taxon>Parameciidae</taxon>
        <taxon>Paramecium</taxon>
    </lineage>
</organism>
<feature type="compositionally biased region" description="Polar residues" evidence="1">
    <location>
        <begin position="118"/>
        <end position="132"/>
    </location>
</feature>
<comment type="caution">
    <text evidence="2">The sequence shown here is derived from an EMBL/GenBank/DDBJ whole genome shotgun (WGS) entry which is preliminary data.</text>
</comment>
<dbReference type="AlphaFoldDB" id="A0A8S1ME70"/>
<evidence type="ECO:0000313" key="2">
    <source>
        <dbReference type="EMBL" id="CAD8076912.1"/>
    </source>
</evidence>
<feature type="compositionally biased region" description="Polar residues" evidence="1">
    <location>
        <begin position="168"/>
        <end position="180"/>
    </location>
</feature>
<sequence>MKLTTQLNEQNQKIINLIKTIDDSRKQQQQKFNEHYFQLQGSNFKQYNQEILNEIYELKQQFTNFQKKQTYTNSNLKNYNKSHLPPLQSLQFEQPNYEKSEQNSKNQHHDQKNRIKKSQSIYESESQDQNIQLKPRKKSLSTQKSSKYKNSKQPIIKTEASPPLSSERIASNSQQLISRQTKNKQQLRKFRNHNQIQDLDNIYKVQPQKYNLTNNIHELNKRNLLRKFRAVSRSIWLSLTFLKYCKRIWHQKYMIFKDWSQELIGQYDQQFNYQLIMDKFYKECLIKKLVDKSWVFKSQSDIQIKCHNILIVLEIFFKNLIVQSLDFSKEHIQFIQQFSLKKGYLLAGHSRFVINRIKIRPNNTLNILNHKQTQMIIMEYSYIQLLLPLIVGGEFWMRMPNYKEALKIFVSILHYLFIETFYNLPLIEQEIVQNDWVPLFDFSRNPIDGFYQLINYKHPKYIENKDAVVLGLYSKVELHPIILHNGYKNVQDSFKQYCNIIYSLII</sequence>
<evidence type="ECO:0000256" key="1">
    <source>
        <dbReference type="SAM" id="MobiDB-lite"/>
    </source>
</evidence>
<keyword evidence="3" id="KW-1185">Reference proteome</keyword>
<accession>A0A8S1ME70</accession>
<evidence type="ECO:0000313" key="3">
    <source>
        <dbReference type="Proteomes" id="UP000692954"/>
    </source>
</evidence>